<proteinExistence type="predicted"/>
<dbReference type="AlphaFoldDB" id="A0A8T1VB08"/>
<protein>
    <submittedName>
        <fullName evidence="2">Uncharacterized protein</fullName>
    </submittedName>
</protein>
<feature type="compositionally biased region" description="Polar residues" evidence="1">
    <location>
        <begin position="24"/>
        <end position="33"/>
    </location>
</feature>
<evidence type="ECO:0000313" key="3">
    <source>
        <dbReference type="Proteomes" id="UP000694044"/>
    </source>
</evidence>
<comment type="caution">
    <text evidence="2">The sequence shown here is derived from an EMBL/GenBank/DDBJ whole genome shotgun (WGS) entry which is preliminary data.</text>
</comment>
<evidence type="ECO:0000256" key="1">
    <source>
        <dbReference type="SAM" id="MobiDB-lite"/>
    </source>
</evidence>
<organism evidence="2 3">
    <name type="scientific">Phytophthora pseudosyringae</name>
    <dbReference type="NCBI Taxonomy" id="221518"/>
    <lineage>
        <taxon>Eukaryota</taxon>
        <taxon>Sar</taxon>
        <taxon>Stramenopiles</taxon>
        <taxon>Oomycota</taxon>
        <taxon>Peronosporomycetes</taxon>
        <taxon>Peronosporales</taxon>
        <taxon>Peronosporaceae</taxon>
        <taxon>Phytophthora</taxon>
    </lineage>
</organism>
<gene>
    <name evidence="2" type="ORF">PHYPSEUDO_011939</name>
</gene>
<dbReference type="OrthoDB" id="125686at2759"/>
<dbReference type="Proteomes" id="UP000694044">
    <property type="component" value="Unassembled WGS sequence"/>
</dbReference>
<accession>A0A8T1VB08</accession>
<keyword evidence="3" id="KW-1185">Reference proteome</keyword>
<feature type="region of interest" description="Disordered" evidence="1">
    <location>
        <begin position="1"/>
        <end position="74"/>
    </location>
</feature>
<dbReference type="EMBL" id="JAGDFM010000552">
    <property type="protein sequence ID" value="KAG7377278.1"/>
    <property type="molecule type" value="Genomic_DNA"/>
</dbReference>
<feature type="compositionally biased region" description="Basic and acidic residues" evidence="1">
    <location>
        <begin position="34"/>
        <end position="49"/>
    </location>
</feature>
<name>A0A8T1VB08_9STRA</name>
<evidence type="ECO:0000313" key="2">
    <source>
        <dbReference type="EMBL" id="KAG7377278.1"/>
    </source>
</evidence>
<reference evidence="2" key="1">
    <citation type="submission" date="2021-02" db="EMBL/GenBank/DDBJ databases">
        <authorList>
            <person name="Palmer J.M."/>
        </authorList>
    </citation>
    <scope>NUCLEOTIDE SEQUENCE</scope>
    <source>
        <strain evidence="2">SCRP734</strain>
    </source>
</reference>
<sequence>MEIDSMGWASAEPPTALDAHEFQQRQSRPPLSEQNRHRVEQPKRPREPESAGTNSAVPLRGVTHDRSSWQQGSEAHNCGFREKGQHLLILWRFLQSISFRDLKLSAEAIRTRVHSFWLHAAASLRSPSRSPSSSLTFAVGSFLSDVFAHSPVPCATYVGSAERDCNVTPVTAQLFLRALLSPTVQRLVLSACTTTTEAESSTAQLQERFLLLISDVYDALDDILHEVLADAGGLARGGRRAALPALVDDVLSLVYGQPRFRQVRAGFVALLMDQQAAGSLSTTLNWAFQTFAALAREGRSTSAAIYRDSRYSVSSHGDDGLLWNQRWLLEPGSVQFRDVAFGTPRDCRHETPLVDVVQLIYEFGCVDINVEEDVSWLSLRSAVPISASASMTLVLDGKLRVFGVLPSGVPSSIPTAGGWSIGDYTAALSEDGHSVEVNLFSFSEEKANGFGARSMNTRRTGADAIVRLRRVCLSIRLEEELDREEEVVGSADQSDLFAFVHGTVYGSTLALPLNECLDGIGLAERPAVDRAATWSEVEWAPVWKLQAGFIALPHVGFV</sequence>